<sequence>MSAPRTDVATLRAAGREPALPATLLLDDGRELHLLRALRVLPGKRLTAEAQLDGEPVLAKLFLSAKASRHAARERAGLEALIAAGLPTPAHVADATLHGGGELVATRFLPGATSLLDAWNALPRPPADTAAIALLAPALALLARMHAAGLTQSDLHLGNFLQQGNTLYLVDGDAVESHPAPLAPDAARANLAILLAQLPLSWDAHLNALIAPYVAAGGDAPEPAALLREIAAVREWRLTDLLAKSVRDCSLFAVSRSATRFSSVVRDEADALAPLLADPDAAMLAGTVLKDGNTATVARIDVGARALVIKRYNLKSARHALSRLWRPSRAWHSWRAAHRLAFFGIATPRPLALIEERAGPLRRRAWLVTEHCPGPNLLEVLDADAPPPDHIAAALSETLRTLHTARIHHGDLKATNLLWHDARLWLIDLDATTAHRSSAAFERAWARDRARLLRNWPAGSALVEWLERALP</sequence>
<dbReference type="KEGG" id="atw:C0099_12550"/>
<feature type="domain" description="Protein kinase" evidence="1">
    <location>
        <begin position="283"/>
        <end position="471"/>
    </location>
</feature>
<dbReference type="EMBL" id="CP025682">
    <property type="protein sequence ID" value="AUN95685.1"/>
    <property type="molecule type" value="Genomic_DNA"/>
</dbReference>
<protein>
    <recommendedName>
        <fullName evidence="1">Protein kinase domain-containing protein</fullName>
    </recommendedName>
</protein>
<evidence type="ECO:0000313" key="2">
    <source>
        <dbReference type="EMBL" id="AUN95685.1"/>
    </source>
</evidence>
<proteinExistence type="predicted"/>
<dbReference type="InterPro" id="IPR000719">
    <property type="entry name" value="Prot_kinase_dom"/>
</dbReference>
<dbReference type="SUPFAM" id="SSF56112">
    <property type="entry name" value="Protein kinase-like (PK-like)"/>
    <property type="match status" value="2"/>
</dbReference>
<accession>A0A2I6S8V0</accession>
<dbReference type="Proteomes" id="UP000242205">
    <property type="component" value="Chromosome"/>
</dbReference>
<name>A0A2I6S8V0_9RHOO</name>
<dbReference type="InterPro" id="IPR011009">
    <property type="entry name" value="Kinase-like_dom_sf"/>
</dbReference>
<dbReference type="GO" id="GO:0004672">
    <property type="term" value="F:protein kinase activity"/>
    <property type="evidence" value="ECO:0007669"/>
    <property type="project" value="InterPro"/>
</dbReference>
<dbReference type="Gene3D" id="1.10.510.10">
    <property type="entry name" value="Transferase(Phosphotransferase) domain 1"/>
    <property type="match status" value="1"/>
</dbReference>
<dbReference type="Pfam" id="PF06293">
    <property type="entry name" value="Kdo"/>
    <property type="match status" value="1"/>
</dbReference>
<evidence type="ECO:0000259" key="1">
    <source>
        <dbReference type="PROSITE" id="PS50011"/>
    </source>
</evidence>
<dbReference type="GO" id="GO:0005524">
    <property type="term" value="F:ATP binding"/>
    <property type="evidence" value="ECO:0007669"/>
    <property type="project" value="InterPro"/>
</dbReference>
<organism evidence="2 3">
    <name type="scientific">Pseudazoarcus pumilus</name>
    <dbReference type="NCBI Taxonomy" id="2067960"/>
    <lineage>
        <taxon>Bacteria</taxon>
        <taxon>Pseudomonadati</taxon>
        <taxon>Pseudomonadota</taxon>
        <taxon>Betaproteobacteria</taxon>
        <taxon>Rhodocyclales</taxon>
        <taxon>Zoogloeaceae</taxon>
        <taxon>Pseudazoarcus</taxon>
    </lineage>
</organism>
<dbReference type="OrthoDB" id="8532943at2"/>
<dbReference type="AlphaFoldDB" id="A0A2I6S8V0"/>
<evidence type="ECO:0000313" key="3">
    <source>
        <dbReference type="Proteomes" id="UP000242205"/>
    </source>
</evidence>
<dbReference type="PROSITE" id="PS50011">
    <property type="entry name" value="PROTEIN_KINASE_DOM"/>
    <property type="match status" value="1"/>
</dbReference>
<keyword evidence="3" id="KW-1185">Reference proteome</keyword>
<dbReference type="RefSeq" id="WP_102247731.1">
    <property type="nucleotide sequence ID" value="NZ_CP025682.1"/>
</dbReference>
<reference evidence="2 3" key="1">
    <citation type="submission" date="2018-01" db="EMBL/GenBank/DDBJ databases">
        <authorList>
            <person name="Fu G.-Y."/>
        </authorList>
    </citation>
    <scope>NUCLEOTIDE SEQUENCE [LARGE SCALE GENOMIC DNA]</scope>
    <source>
        <strain evidence="2 3">SY39</strain>
    </source>
</reference>
<gene>
    <name evidence="2" type="ORF">C0099_12550</name>
</gene>